<dbReference type="EMBL" id="PNJG02000002">
    <property type="protein sequence ID" value="RKQ34953.1"/>
    <property type="molecule type" value="Genomic_DNA"/>
</dbReference>
<keyword evidence="3" id="KW-1185">Reference proteome</keyword>
<keyword evidence="1" id="KW-1133">Transmembrane helix</keyword>
<dbReference type="OrthoDB" id="4883552at2"/>
<dbReference type="AlphaFoldDB" id="A0A495A591"/>
<accession>A0A495A591</accession>
<feature type="transmembrane region" description="Helical" evidence="1">
    <location>
        <begin position="79"/>
        <end position="97"/>
    </location>
</feature>
<keyword evidence="1" id="KW-0472">Membrane</keyword>
<dbReference type="RefSeq" id="WP_110919555.1">
    <property type="nucleotide sequence ID" value="NZ_PNJG02000002.1"/>
</dbReference>
<name>A0A495A591_9MICC</name>
<evidence type="ECO:0000256" key="1">
    <source>
        <dbReference type="SAM" id="Phobius"/>
    </source>
</evidence>
<sequence>MSRTTKEWGVLVELCLVLAGIPLSVLAPQVLWQVLGEHQGVGPARLLVQFLAVCVVVVALMLVDTLLDVLLFVLTRNRVATQICSGAVVVGVIAALFSVWVPWSVGLVLVSVLSALVLLLFSKLTAARYKTLVEHEDRANRP</sequence>
<feature type="transmembrane region" description="Helical" evidence="1">
    <location>
        <begin position="46"/>
        <end position="67"/>
    </location>
</feature>
<dbReference type="Proteomes" id="UP000249516">
    <property type="component" value="Unassembled WGS sequence"/>
</dbReference>
<reference evidence="2 3" key="1">
    <citation type="submission" date="2018-10" db="EMBL/GenBank/DDBJ databases">
        <title>Kocuria tytouropygialis sp. nov., isolated from the uropygial gland of an American barn owl (Tyto furcata).</title>
        <authorList>
            <person name="Braun M.S."/>
            <person name="Wang E."/>
            <person name="Zimmermann S."/>
            <person name="Wagner H."/>
            <person name="Wink M."/>
        </authorList>
    </citation>
    <scope>NUCLEOTIDE SEQUENCE [LARGE SCALE GENOMIC DNA]</scope>
    <source>
        <strain evidence="2 3">442</strain>
    </source>
</reference>
<feature type="transmembrane region" description="Helical" evidence="1">
    <location>
        <begin position="12"/>
        <end position="34"/>
    </location>
</feature>
<keyword evidence="1" id="KW-0812">Transmembrane</keyword>
<gene>
    <name evidence="2" type="ORF">C1C97_006610</name>
</gene>
<evidence type="ECO:0000313" key="3">
    <source>
        <dbReference type="Proteomes" id="UP000249516"/>
    </source>
</evidence>
<proteinExistence type="predicted"/>
<evidence type="ECO:0000313" key="2">
    <source>
        <dbReference type="EMBL" id="RKQ34953.1"/>
    </source>
</evidence>
<organism evidence="2 3">
    <name type="scientific">Kocuria tytonis</name>
    <dbReference type="NCBI Taxonomy" id="2054280"/>
    <lineage>
        <taxon>Bacteria</taxon>
        <taxon>Bacillati</taxon>
        <taxon>Actinomycetota</taxon>
        <taxon>Actinomycetes</taxon>
        <taxon>Micrococcales</taxon>
        <taxon>Micrococcaceae</taxon>
        <taxon>Kocuria</taxon>
    </lineage>
</organism>
<comment type="caution">
    <text evidence="2">The sequence shown here is derived from an EMBL/GenBank/DDBJ whole genome shotgun (WGS) entry which is preliminary data.</text>
</comment>
<protein>
    <submittedName>
        <fullName evidence="2">Uncharacterized protein</fullName>
    </submittedName>
</protein>
<feature type="transmembrane region" description="Helical" evidence="1">
    <location>
        <begin position="103"/>
        <end position="121"/>
    </location>
</feature>